<dbReference type="Proteomes" id="UP001465717">
    <property type="component" value="Unassembled WGS sequence"/>
</dbReference>
<reference evidence="2 3" key="1">
    <citation type="submission" date="2024-04" db="EMBL/GenBank/DDBJ databases">
        <title>Human intestinal bacterial collection.</title>
        <authorList>
            <person name="Pauvert C."/>
            <person name="Hitch T.C.A."/>
            <person name="Clavel T."/>
        </authorList>
    </citation>
    <scope>NUCLEOTIDE SEQUENCE [LARGE SCALE GENOMIC DNA]</scope>
    <source>
        <strain evidence="2 3">CLA-AA-H174</strain>
    </source>
</reference>
<dbReference type="GO" id="GO:0016757">
    <property type="term" value="F:glycosyltransferase activity"/>
    <property type="evidence" value="ECO:0007669"/>
    <property type="project" value="UniProtKB-KW"/>
</dbReference>
<comment type="caution">
    <text evidence="2">The sequence shown here is derived from an EMBL/GenBank/DDBJ whole genome shotgun (WGS) entry which is preliminary data.</text>
</comment>
<dbReference type="Gene3D" id="3.40.50.2000">
    <property type="entry name" value="Glycogen Phosphorylase B"/>
    <property type="match status" value="2"/>
</dbReference>
<dbReference type="SUPFAM" id="SSF53756">
    <property type="entry name" value="UDP-Glycosyltransferase/glycogen phosphorylase"/>
    <property type="match status" value="1"/>
</dbReference>
<dbReference type="Pfam" id="PF00534">
    <property type="entry name" value="Glycos_transf_1"/>
    <property type="match status" value="1"/>
</dbReference>
<dbReference type="PANTHER" id="PTHR12526">
    <property type="entry name" value="GLYCOSYLTRANSFERASE"/>
    <property type="match status" value="1"/>
</dbReference>
<keyword evidence="2" id="KW-0328">Glycosyltransferase</keyword>
<proteinExistence type="predicted"/>
<dbReference type="EMBL" id="JBBNGE010000014">
    <property type="protein sequence ID" value="MEQ2507833.1"/>
    <property type="molecule type" value="Genomic_DNA"/>
</dbReference>
<name>A0ABV1FXG2_9BACT</name>
<evidence type="ECO:0000313" key="3">
    <source>
        <dbReference type="Proteomes" id="UP001465717"/>
    </source>
</evidence>
<dbReference type="RefSeq" id="WP_349225913.1">
    <property type="nucleotide sequence ID" value="NZ_JBBNFG020000017.1"/>
</dbReference>
<dbReference type="EC" id="2.4.-.-" evidence="2"/>
<keyword evidence="3" id="KW-1185">Reference proteome</keyword>
<organism evidence="2 3">
    <name type="scientific">Segatella sinensis</name>
    <dbReference type="NCBI Taxonomy" id="3085167"/>
    <lineage>
        <taxon>Bacteria</taxon>
        <taxon>Pseudomonadati</taxon>
        <taxon>Bacteroidota</taxon>
        <taxon>Bacteroidia</taxon>
        <taxon>Bacteroidales</taxon>
        <taxon>Prevotellaceae</taxon>
        <taxon>Segatella</taxon>
    </lineage>
</organism>
<accession>A0ABV1FXG2</accession>
<feature type="domain" description="Glycosyl transferase family 1" evidence="1">
    <location>
        <begin position="200"/>
        <end position="357"/>
    </location>
</feature>
<keyword evidence="2" id="KW-0808">Transferase</keyword>
<evidence type="ECO:0000259" key="1">
    <source>
        <dbReference type="Pfam" id="PF00534"/>
    </source>
</evidence>
<protein>
    <submittedName>
        <fullName evidence="2">Glycosyltransferase family 4 protein</fullName>
        <ecNumber evidence="2">2.4.-.-</ecNumber>
    </submittedName>
</protein>
<dbReference type="InterPro" id="IPR001296">
    <property type="entry name" value="Glyco_trans_1"/>
</dbReference>
<sequence>MKLIYLTPGIFNSGGTERVLSIKANYLVDVAGFEVIIITTDQKKRKCFFDFDKRIKHYDLGINFCDDTSLSLLKFYQVRRKKNEIYRKRLEELIRKESPDVCISLFGKEFDFLPSLNISCKIIAELHFNKKFRENSYLSLHKGVLWRFIAKIRTRQLVKTSRKYDKVIVLTKEDLCQWNKTNNNVIQIYNPLPYQTQQTSELTNKSFISVGRLSSPKNYESLISAWSIVHNMYPDWQMNIWGDGELKDFLKNKIRTYNVEDSFILRGKTDRIDKEYLKNSAFVMSSRYEGFPMVLLEAASFGLPLISYDCYSGPKDIIDDGVNGFLVPLNNEEALSDAMCKIIKSSELRKEMGMNAKVKSLDFSQDKILPQWPVFFYNLLK</sequence>
<gene>
    <name evidence="2" type="ORF">AAAT87_05970</name>
</gene>
<evidence type="ECO:0000313" key="2">
    <source>
        <dbReference type="EMBL" id="MEQ2507833.1"/>
    </source>
</evidence>
<dbReference type="PANTHER" id="PTHR12526:SF630">
    <property type="entry name" value="GLYCOSYLTRANSFERASE"/>
    <property type="match status" value="1"/>
</dbReference>
<dbReference type="CDD" id="cd03820">
    <property type="entry name" value="GT4_AmsD-like"/>
    <property type="match status" value="1"/>
</dbReference>